<evidence type="ECO:0000259" key="1">
    <source>
        <dbReference type="Pfam" id="PF00931"/>
    </source>
</evidence>
<dbReference type="Gene3D" id="2.40.50.140">
    <property type="entry name" value="Nucleic acid-binding proteins"/>
    <property type="match status" value="1"/>
</dbReference>
<dbReference type="InterPro" id="IPR027417">
    <property type="entry name" value="P-loop_NTPase"/>
</dbReference>
<sequence>MARITETRITLAAFIYGIETDLKNLIKKYITPFQEDITFFRDIELVSKVVDRFNKENPGVDYKRNIDDIIDYIDFHDSFVILRKNNVFLPKPTSDYLNEIFKELSDLTPIRNRVMHTRPLLGGDFSTVYDFIQKLKHNSPIDWKITIETREIIEKDPSYLLTLRIPTTSVYEEKSKVIHNLPIPDFDDTGFIGRTKDVEEIKKLIFSNKVVSILGDGGIGKTALAVKVAYDLVDMGEKCPFELIIWTSAKTTMLTSKGIEEIYTAITDYTGLISVITDSIDTSIKENKLDAIVEYLDLFKTLIIIDNLETIQSEEVRDFIRKAQTKCNIVITSRIGLGELEYPRTLSGLTENECAKLIREIARIRNSDILMKLPQNTLADIASKLYYNPLALKWFVSTVEMGISPQEVLNNKDDLLNFCLTNVYEKLSNGAISVLNSIRASRRKLSSAEILYLSDYDTLEARKYLIELFKTTLISREIMDASNIEEVYYFIPDFAKEFLSHKHPVDPEYVKRITKKSRELTSGIHEIKKVNSYNEFSINALACETPNQRIAAKLLSEALSYSRANNYENAFRKVNEAKSVDPNYYEVYRVGAFLKASSGDTLSAEEDYLSGLEIAPNNPRLLYFYAQFLLFYLEDTKKALECAEKVFELKPEHPFSSFLFARCYNVMKEYNKAIQIIRNLISKAKLDPLNLRMAYTELISLYANSGQSYLKVQSDINSGVSHFKKSFEVFEECVKQNIVDTKMLKNFYDALYTFISMLPPTEIDANHQYVKELIERNQKQIGLIISNRRVILKYAEKFEDDSLNYVIDFEISEGTKIGNIVKTQNDSYVFIESDNDRFFAHITSFPDIRTTTELKKIKEGQLVTFEEGFNDKGVCAKNVKIMTT</sequence>
<dbReference type="InterPro" id="IPR011990">
    <property type="entry name" value="TPR-like_helical_dom_sf"/>
</dbReference>
<evidence type="ECO:0000313" key="3">
    <source>
        <dbReference type="Proteomes" id="UP000199564"/>
    </source>
</evidence>
<dbReference type="InterPro" id="IPR002182">
    <property type="entry name" value="NB-ARC"/>
</dbReference>
<dbReference type="GO" id="GO:0043531">
    <property type="term" value="F:ADP binding"/>
    <property type="evidence" value="ECO:0007669"/>
    <property type="project" value="InterPro"/>
</dbReference>
<dbReference type="STRING" id="226506.SAMN04488519_103255"/>
<reference evidence="3" key="1">
    <citation type="submission" date="2016-10" db="EMBL/GenBank/DDBJ databases">
        <authorList>
            <person name="Varghese N."/>
            <person name="Submissions S."/>
        </authorList>
    </citation>
    <scope>NUCLEOTIDE SEQUENCE [LARGE SCALE GENOMIC DNA]</scope>
    <source>
        <strain evidence="3">DSM 15282</strain>
    </source>
</reference>
<dbReference type="SUPFAM" id="SSF48452">
    <property type="entry name" value="TPR-like"/>
    <property type="match status" value="1"/>
</dbReference>
<dbReference type="InterPro" id="IPR019734">
    <property type="entry name" value="TPR_rpt"/>
</dbReference>
<dbReference type="Pfam" id="PF12895">
    <property type="entry name" value="ANAPC3"/>
    <property type="match status" value="1"/>
</dbReference>
<proteinExistence type="predicted"/>
<protein>
    <submittedName>
        <fullName evidence="2">Anaphase-promoting complex, cyclosome, subunit 3</fullName>
    </submittedName>
</protein>
<dbReference type="SUPFAM" id="SSF50249">
    <property type="entry name" value="Nucleic acid-binding proteins"/>
    <property type="match status" value="1"/>
</dbReference>
<dbReference type="Gene3D" id="1.25.40.10">
    <property type="entry name" value="Tetratricopeptide repeat domain"/>
    <property type="match status" value="1"/>
</dbReference>
<dbReference type="PANTHER" id="PTHR47691">
    <property type="entry name" value="REGULATOR-RELATED"/>
    <property type="match status" value="1"/>
</dbReference>
<dbReference type="PANTHER" id="PTHR47691:SF3">
    <property type="entry name" value="HTH-TYPE TRANSCRIPTIONAL REGULATOR RV0890C-RELATED"/>
    <property type="match status" value="1"/>
</dbReference>
<evidence type="ECO:0000313" key="2">
    <source>
        <dbReference type="EMBL" id="SFO05605.1"/>
    </source>
</evidence>
<keyword evidence="3" id="KW-1185">Reference proteome</keyword>
<gene>
    <name evidence="2" type="ORF">SAMN04488519_103255</name>
</gene>
<feature type="domain" description="NB-ARC" evidence="1">
    <location>
        <begin position="195"/>
        <end position="334"/>
    </location>
</feature>
<dbReference type="Pfam" id="PF00931">
    <property type="entry name" value="NB-ARC"/>
    <property type="match status" value="1"/>
</dbReference>
<dbReference type="AlphaFoldDB" id="A0A1I5E260"/>
<dbReference type="Gene3D" id="3.40.50.300">
    <property type="entry name" value="P-loop containing nucleotide triphosphate hydrolases"/>
    <property type="match status" value="1"/>
</dbReference>
<dbReference type="RefSeq" id="WP_091651650.1">
    <property type="nucleotide sequence ID" value="NZ_FOVW01000003.1"/>
</dbReference>
<dbReference type="EMBL" id="FOVW01000003">
    <property type="protein sequence ID" value="SFO05605.1"/>
    <property type="molecule type" value="Genomic_DNA"/>
</dbReference>
<dbReference type="SUPFAM" id="SSF52540">
    <property type="entry name" value="P-loop containing nucleoside triphosphate hydrolases"/>
    <property type="match status" value="1"/>
</dbReference>
<dbReference type="Proteomes" id="UP000199564">
    <property type="component" value="Unassembled WGS sequence"/>
</dbReference>
<dbReference type="SMART" id="SM00028">
    <property type="entry name" value="TPR"/>
    <property type="match status" value="4"/>
</dbReference>
<name>A0A1I5E260_9BACT</name>
<accession>A0A1I5E260</accession>
<dbReference type="InterPro" id="IPR012340">
    <property type="entry name" value="NA-bd_OB-fold"/>
</dbReference>
<organism evidence="2 3">
    <name type="scientific">Algoriphagus ornithinivorans</name>
    <dbReference type="NCBI Taxonomy" id="226506"/>
    <lineage>
        <taxon>Bacteria</taxon>
        <taxon>Pseudomonadati</taxon>
        <taxon>Bacteroidota</taxon>
        <taxon>Cytophagia</taxon>
        <taxon>Cytophagales</taxon>
        <taxon>Cyclobacteriaceae</taxon>
        <taxon>Algoriphagus</taxon>
    </lineage>
</organism>